<feature type="region of interest" description="Disordered" evidence="1">
    <location>
        <begin position="557"/>
        <end position="581"/>
    </location>
</feature>
<dbReference type="SMART" id="SM00325">
    <property type="entry name" value="RhoGEF"/>
    <property type="match status" value="1"/>
</dbReference>
<evidence type="ECO:0000259" key="2">
    <source>
        <dbReference type="PROSITE" id="PS50003"/>
    </source>
</evidence>
<dbReference type="FunFam" id="2.30.29.30:FF:000046">
    <property type="entry name" value="FERM, RhoGEF and pleckstrin domain-containing protein 1"/>
    <property type="match status" value="1"/>
</dbReference>
<dbReference type="Gene3D" id="2.30.29.30">
    <property type="entry name" value="Pleckstrin-homology domain (PH domain)/Phosphotyrosine-binding domain (PTB)"/>
    <property type="match status" value="3"/>
</dbReference>
<reference evidence="5" key="1">
    <citation type="submission" date="2022-04" db="EMBL/GenBank/DDBJ databases">
        <authorList>
            <person name="Xu L."/>
            <person name="Lv Z."/>
        </authorList>
    </citation>
    <scope>NUCLEOTIDE SEQUENCE</scope>
    <source>
        <strain evidence="5">LV_2022a</strain>
    </source>
</reference>
<dbReference type="Pfam" id="PF00621">
    <property type="entry name" value="RhoGEF"/>
    <property type="match status" value="1"/>
</dbReference>
<gene>
    <name evidence="5" type="ORF">MN116_003091</name>
</gene>
<accession>A0AAE1ZGC8</accession>
<protein>
    <recommendedName>
        <fullName evidence="7">FERM, RhoGEF and pleckstrin domain-containing protein</fullName>
    </recommendedName>
</protein>
<dbReference type="SMART" id="SM00233">
    <property type="entry name" value="PH"/>
    <property type="match status" value="2"/>
</dbReference>
<feature type="compositionally biased region" description="Polar residues" evidence="1">
    <location>
        <begin position="626"/>
        <end position="636"/>
    </location>
</feature>
<feature type="region of interest" description="Disordered" evidence="1">
    <location>
        <begin position="736"/>
        <end position="757"/>
    </location>
</feature>
<feature type="compositionally biased region" description="Polar residues" evidence="1">
    <location>
        <begin position="652"/>
        <end position="661"/>
    </location>
</feature>
<evidence type="ECO:0000256" key="1">
    <source>
        <dbReference type="SAM" id="MobiDB-lite"/>
    </source>
</evidence>
<comment type="caution">
    <text evidence="5">The sequence shown here is derived from an EMBL/GenBank/DDBJ whole genome shotgun (WGS) entry which is preliminary data.</text>
</comment>
<dbReference type="SUPFAM" id="SSF50729">
    <property type="entry name" value="PH domain-like"/>
    <property type="match status" value="3"/>
</dbReference>
<feature type="region of interest" description="Disordered" evidence="1">
    <location>
        <begin position="278"/>
        <end position="297"/>
    </location>
</feature>
<dbReference type="CDD" id="cd13235">
    <property type="entry name" value="PH2_FARP1-like"/>
    <property type="match status" value="1"/>
</dbReference>
<dbReference type="SMART" id="SM01195">
    <property type="entry name" value="FA"/>
    <property type="match status" value="1"/>
</dbReference>
<organism evidence="5 6">
    <name type="scientific">Schistosoma mekongi</name>
    <name type="common">Parasitic worm</name>
    <dbReference type="NCBI Taxonomy" id="38744"/>
    <lineage>
        <taxon>Eukaryota</taxon>
        <taxon>Metazoa</taxon>
        <taxon>Spiralia</taxon>
        <taxon>Lophotrochozoa</taxon>
        <taxon>Platyhelminthes</taxon>
        <taxon>Trematoda</taxon>
        <taxon>Digenea</taxon>
        <taxon>Strigeidida</taxon>
        <taxon>Schistosomatoidea</taxon>
        <taxon>Schistosomatidae</taxon>
        <taxon>Schistosoma</taxon>
    </lineage>
</organism>
<evidence type="ECO:0000313" key="5">
    <source>
        <dbReference type="EMBL" id="KAK4473751.1"/>
    </source>
</evidence>
<reference evidence="5" key="2">
    <citation type="journal article" date="2023" name="Infect Dis Poverty">
        <title>Chromosome-scale genome of the human blood fluke Schistosoma mekongi and its implications for public health.</title>
        <authorList>
            <person name="Zhou M."/>
            <person name="Xu L."/>
            <person name="Xu D."/>
            <person name="Chen W."/>
            <person name="Khan J."/>
            <person name="Hu Y."/>
            <person name="Huang H."/>
            <person name="Wei H."/>
            <person name="Zhang Y."/>
            <person name="Chusongsang P."/>
            <person name="Tanasarnprasert K."/>
            <person name="Hu X."/>
            <person name="Limpanont Y."/>
            <person name="Lv Z."/>
        </authorList>
    </citation>
    <scope>NUCLEOTIDE SEQUENCE</scope>
    <source>
        <strain evidence="5">LV_2022a</strain>
    </source>
</reference>
<evidence type="ECO:0008006" key="7">
    <source>
        <dbReference type="Google" id="ProtNLM"/>
    </source>
</evidence>
<sequence length="1413" mass="158497">DNHNGSHISIAVTHSGICVYQGGVRTNLFSWARIRKLSFKRKNFYIKVHPEGYDAIGFSFGTRNECKSFWKQCIEHHAFFRCQAVRNVGRKNRVVSKGSSFRYIGRTQKQLTDFIRENYIKMPNFERSSSTSRVLNTESSAMLLSGLKLQENSLKNNHDNPTVHSDFGPSIRPNKEDVVFRNRPQTDPSQRLHLASNLLATDSSRSVAVAIPFGGQSNSVGSVGSYQILPEDIQALRQRRSGSAAGQVIITGMNQHAQIFSAMGTASSGTYTINSSVSAGTPTGSASPTGSPHLDDKQTVSVANSDYAAHIVWPNKLSLRPLSVSNIALPRPSSAPQSGWRASLPRHIMPNTSGILIAQPNVTPTGPMNIALIGTDSHPSMHASLLLTSKNHFDPNQINSSQASNLQIGTTTVTTPNVVMANNAILSSNLTPLRAICVPVQHQPVQLAQITPSGNKAVHSQFKLPPGCTILTGSGQTSNIAGRIIYVDRATGQSYIPVLTNASGNLNQVRELENNISLTMKQPQFAQIATSLVHTGSPPQQQQAQPICTTNNEISCGQSDQQNTAQTSNTYSNINSVPPDVTRNVHTVSRRLGPPPPAPERRDSVLQKTMENINQNCITESLSLSTELQTYRSSPSAVRDQSDSQGEEETSDSPQNSQNLKEQSHPLAMGIITGPSGLHLASCLNLAASGKSALSIANLYNDKDGSDIDKVSDNEQSLPHRCLNSLHRPRILSSASARGSDAEITDDDHHSVCSQRSSTTRSVSHICRHGHRHYYRYNHNQDNRQNRARCFSAIDPYMVYSQDGEESDKPNPVTIKQNSYQAENQTNPHGVHSKPQTFRRLSKNHLDEAYHLIRELVMTERTYKRNLSVICIHFKDIGKDPLCSNININPQLLQELTSRVVDLLNPIYTEHCVILNNFENRLSNWLSQQNGHINKESSGLDSLNLNTPPSNSSTGYRIGDLFVASLHILPLYHCYLMHAGNIMLDIEKLTRTKLEIEQLLRNFEAQKYCYLPFYVFLLKPMHRLLQYRVLLERLMRYYGEIHPDLSDCRIAHAKLNDLIQSQWESYKKMENTYKLLEIQRDLIGFNPDINSSSDLSQYSHVQYNSNINNHNNDNKQTFSPTTICGSHSLGPVYHPNRQFIREGWLQKLSKKGYQPRMFFLFSDQLIYASRIMSSHLQFKVHGQFSLQDLMVEEVEPAHSFTIYSGNRCFLVAASSDWQRDRWLEDISRAILAAKTRPSSSTSIMNESIVNNIENHNDDASMKILKSGTLESDSAQILQRAVTSVHVCWHRCFTLSMQDILRANEYQTSGYLLRKFKNSNGWQRLWVVFTQLCLFFYKSYRDECPLASLPLLGYTISKPGPEDQIRRDNVLKMQFKNHVYFFRGETRHSFERWVEYLSCAAGASRPSNPSSTIK</sequence>
<keyword evidence="6" id="KW-1185">Reference proteome</keyword>
<dbReference type="InterPro" id="IPR035899">
    <property type="entry name" value="DBL_dom_sf"/>
</dbReference>
<feature type="domain" description="DH" evidence="3">
    <location>
        <begin position="848"/>
        <end position="1065"/>
    </location>
</feature>
<dbReference type="PROSITE" id="PS50010">
    <property type="entry name" value="DH_2"/>
    <property type="match status" value="1"/>
</dbReference>
<evidence type="ECO:0000259" key="4">
    <source>
        <dbReference type="PROSITE" id="PS50057"/>
    </source>
</evidence>
<dbReference type="PANTHER" id="PTHR45858:SF5">
    <property type="entry name" value="MOESIN_EZRIN_RADIXIN HOMOLOG 1"/>
    <property type="match status" value="1"/>
</dbReference>
<dbReference type="PROSITE" id="PS50003">
    <property type="entry name" value="PH_DOMAIN"/>
    <property type="match status" value="2"/>
</dbReference>
<dbReference type="InterPro" id="IPR051835">
    <property type="entry name" value="RAC1-GEF"/>
</dbReference>
<feature type="non-terminal residue" evidence="5">
    <location>
        <position position="1"/>
    </location>
</feature>
<dbReference type="PANTHER" id="PTHR45858">
    <property type="entry name" value="FERM DOMAIN CONTAINING PROTEIN"/>
    <property type="match status" value="1"/>
</dbReference>
<feature type="region of interest" description="Disordered" evidence="1">
    <location>
        <begin position="626"/>
        <end position="661"/>
    </location>
</feature>
<feature type="compositionally biased region" description="Polar residues" evidence="1">
    <location>
        <begin position="278"/>
        <end position="290"/>
    </location>
</feature>
<feature type="domain" description="PH" evidence="2">
    <location>
        <begin position="1138"/>
        <end position="1231"/>
    </location>
</feature>
<dbReference type="InterPro" id="IPR000299">
    <property type="entry name" value="FERM_domain"/>
</dbReference>
<evidence type="ECO:0000313" key="6">
    <source>
        <dbReference type="Proteomes" id="UP001292079"/>
    </source>
</evidence>
<dbReference type="InterPro" id="IPR001849">
    <property type="entry name" value="PH_domain"/>
</dbReference>
<feature type="domain" description="PH" evidence="2">
    <location>
        <begin position="1304"/>
        <end position="1401"/>
    </location>
</feature>
<dbReference type="InterPro" id="IPR000219">
    <property type="entry name" value="DH_dom"/>
</dbReference>
<dbReference type="EMBL" id="JALJAT010000002">
    <property type="protein sequence ID" value="KAK4473751.1"/>
    <property type="molecule type" value="Genomic_DNA"/>
</dbReference>
<dbReference type="PROSITE" id="PS50057">
    <property type="entry name" value="FERM_3"/>
    <property type="match status" value="1"/>
</dbReference>
<dbReference type="FunFam" id="2.30.29.30:FF:000002">
    <property type="entry name" value="Band 4.1-like protein 5 isoform 1"/>
    <property type="match status" value="1"/>
</dbReference>
<dbReference type="Pfam" id="PF00169">
    <property type="entry name" value="PH"/>
    <property type="match status" value="2"/>
</dbReference>
<name>A0AAE1ZGC8_SCHME</name>
<dbReference type="SUPFAM" id="SSF48065">
    <property type="entry name" value="DBL homology domain (DH-domain)"/>
    <property type="match status" value="1"/>
</dbReference>
<dbReference type="SMART" id="SM01196">
    <property type="entry name" value="FERM_C"/>
    <property type="match status" value="1"/>
</dbReference>
<dbReference type="Gene3D" id="1.20.900.10">
    <property type="entry name" value="Dbl homology (DH) domain"/>
    <property type="match status" value="1"/>
</dbReference>
<dbReference type="InterPro" id="IPR018980">
    <property type="entry name" value="FERM_PH-like_C"/>
</dbReference>
<feature type="compositionally biased region" description="Polar residues" evidence="1">
    <location>
        <begin position="557"/>
        <end position="576"/>
    </location>
</feature>
<dbReference type="CDD" id="cd01220">
    <property type="entry name" value="PH1_FARP1-like"/>
    <property type="match status" value="1"/>
</dbReference>
<dbReference type="Proteomes" id="UP001292079">
    <property type="component" value="Unassembled WGS sequence"/>
</dbReference>
<evidence type="ECO:0000259" key="3">
    <source>
        <dbReference type="PROSITE" id="PS50010"/>
    </source>
</evidence>
<dbReference type="InterPro" id="IPR011993">
    <property type="entry name" value="PH-like_dom_sf"/>
</dbReference>
<proteinExistence type="predicted"/>
<dbReference type="Pfam" id="PF08736">
    <property type="entry name" value="FA"/>
    <property type="match status" value="1"/>
</dbReference>
<dbReference type="GO" id="GO:0005085">
    <property type="term" value="F:guanyl-nucleotide exchange factor activity"/>
    <property type="evidence" value="ECO:0007669"/>
    <property type="project" value="InterPro"/>
</dbReference>
<feature type="domain" description="FERM" evidence="4">
    <location>
        <begin position="1"/>
        <end position="84"/>
    </location>
</feature>
<dbReference type="Pfam" id="PF09380">
    <property type="entry name" value="FERM_C"/>
    <property type="match status" value="1"/>
</dbReference>
<dbReference type="InterPro" id="IPR014847">
    <property type="entry name" value="FA"/>
</dbReference>